<dbReference type="EMBL" id="CP016634">
    <property type="protein sequence ID" value="ANY85975.1"/>
    <property type="molecule type" value="Genomic_DNA"/>
</dbReference>
<name>A0A1B2F159_PSEPU</name>
<evidence type="ECO:0000313" key="1">
    <source>
        <dbReference type="EMBL" id="ANY85975.1"/>
    </source>
</evidence>
<organism evidence="1">
    <name type="scientific">Pseudomonas putida</name>
    <name type="common">Arthrobacter siderocapsulatus</name>
    <dbReference type="NCBI Taxonomy" id="303"/>
    <lineage>
        <taxon>Bacteria</taxon>
        <taxon>Pseudomonadati</taxon>
        <taxon>Pseudomonadota</taxon>
        <taxon>Gammaproteobacteria</taxon>
        <taxon>Pseudomonadales</taxon>
        <taxon>Pseudomonadaceae</taxon>
        <taxon>Pseudomonas</taxon>
    </lineage>
</organism>
<dbReference type="RefSeq" id="WP_099592898.1">
    <property type="nucleotide sequence ID" value="NZ_CP016634.1"/>
</dbReference>
<protein>
    <submittedName>
        <fullName evidence="1">Uncharacterized protein</fullName>
    </submittedName>
</protein>
<accession>A0A1B2F159</accession>
<proteinExistence type="predicted"/>
<dbReference type="AlphaFoldDB" id="A0A1B2F159"/>
<gene>
    <name evidence="1" type="ORF">IEC33019_0371</name>
</gene>
<reference evidence="1" key="1">
    <citation type="submission" date="2016-07" db="EMBL/GenBank/DDBJ databases">
        <title>New class B carbapenemase carried by novel plasmid in Pseudomonas putida enviromental strain in eastern Amazonia.</title>
        <authorList>
            <person name="Souza C.O."/>
            <person name="Lima K.V."/>
            <person name="Brasiliense D.M."/>
            <person name="Perez-Chaparro P.J."/>
            <person name="Mamizuka E.M."/>
            <person name="Lima M.O."/>
            <person name="Lima L.N."/>
            <person name="McCulloch J.A."/>
        </authorList>
    </citation>
    <scope>NUCLEOTIDE SEQUENCE [LARGE SCALE GENOMIC DNA]</scope>
    <source>
        <strain evidence="1">IEC33019</strain>
    </source>
</reference>
<sequence>MITLTDINRRQHYLAPAAIARVQEAGTSSQWHGICAVVHTFDGQVIEVRERASDIAREIGMRKEAQ</sequence>